<dbReference type="EMBL" id="CAJNOG010000270">
    <property type="protein sequence ID" value="CAF1133460.1"/>
    <property type="molecule type" value="Genomic_DNA"/>
</dbReference>
<evidence type="ECO:0000313" key="7">
    <source>
        <dbReference type="EMBL" id="CAF1133460.1"/>
    </source>
</evidence>
<feature type="transmembrane region" description="Helical" evidence="6">
    <location>
        <begin position="27"/>
        <end position="52"/>
    </location>
</feature>
<dbReference type="Pfam" id="PF07264">
    <property type="entry name" value="EI24"/>
    <property type="match status" value="1"/>
</dbReference>
<dbReference type="AlphaFoldDB" id="A0A814RFZ0"/>
<dbReference type="PANTHER" id="PTHR34292:SF2">
    <property type="entry name" value="OUTER SPORE WALL PROTEIN LDS1"/>
    <property type="match status" value="1"/>
</dbReference>
<accession>A0A814RFZ0</accession>
<dbReference type="InterPro" id="IPR059112">
    <property type="entry name" value="CysZ/EI24"/>
</dbReference>
<evidence type="ECO:0000256" key="1">
    <source>
        <dbReference type="ARBA" id="ARBA00004141"/>
    </source>
</evidence>
<proteinExistence type="predicted"/>
<feature type="transmembrane region" description="Helical" evidence="6">
    <location>
        <begin position="147"/>
        <end position="166"/>
    </location>
</feature>
<gene>
    <name evidence="7" type="ORF">JYZ213_LOCUS23149</name>
</gene>
<sequence>MALRSAESYPIRGIFYLIRHPALWRHLVCGLLLMILVSIITSVLLLVFIFPIQSHALTEYMSEWIAWIISFFVTLFEIGVTILVLSSLFLAYYMDVIFDAVWRQETMGVNPGESQRTISTTYSCIKSFLILILFRVFLLVITSPLNLIPLLGTFLYIYVNGYYYAWSLHCRYFDLLGLTFLQGKHFVEENRSDYTNFGVVGVFLEMIPFLNLITPITNVIGSALWACDIERFKEPLAHPRSYLLAPSPALIEQGQIDYGAIKNEKEPMAMAMPPPPPTYQDAVQNNLYPSAPPDEKA</sequence>
<dbReference type="InterPro" id="IPR052786">
    <property type="entry name" value="Spore_wall_assembly"/>
</dbReference>
<feature type="transmembrane region" description="Helical" evidence="6">
    <location>
        <begin position="64"/>
        <end position="93"/>
    </location>
</feature>
<evidence type="ECO:0000256" key="4">
    <source>
        <dbReference type="ARBA" id="ARBA00023136"/>
    </source>
</evidence>
<dbReference type="Proteomes" id="UP000663845">
    <property type="component" value="Unassembled WGS sequence"/>
</dbReference>
<keyword evidence="3 6" id="KW-1133">Transmembrane helix</keyword>
<dbReference type="PANTHER" id="PTHR34292">
    <property type="entry name" value="OUTER SPORE WALL PROTEIN LDS1"/>
    <property type="match status" value="1"/>
</dbReference>
<comment type="caution">
    <text evidence="7">The sequence shown here is derived from an EMBL/GenBank/DDBJ whole genome shotgun (WGS) entry which is preliminary data.</text>
</comment>
<protein>
    <submittedName>
        <fullName evidence="7">Uncharacterized protein</fullName>
    </submittedName>
</protein>
<evidence type="ECO:0000313" key="8">
    <source>
        <dbReference type="Proteomes" id="UP000663845"/>
    </source>
</evidence>
<keyword evidence="4 6" id="KW-0472">Membrane</keyword>
<evidence type="ECO:0000256" key="6">
    <source>
        <dbReference type="SAM" id="Phobius"/>
    </source>
</evidence>
<reference evidence="7" key="1">
    <citation type="submission" date="2021-02" db="EMBL/GenBank/DDBJ databases">
        <authorList>
            <person name="Nowell W R."/>
        </authorList>
    </citation>
    <scope>NUCLEOTIDE SEQUENCE</scope>
</reference>
<evidence type="ECO:0000256" key="2">
    <source>
        <dbReference type="ARBA" id="ARBA00022692"/>
    </source>
</evidence>
<evidence type="ECO:0000256" key="5">
    <source>
        <dbReference type="SAM" id="MobiDB-lite"/>
    </source>
</evidence>
<keyword evidence="2 6" id="KW-0812">Transmembrane</keyword>
<evidence type="ECO:0000256" key="3">
    <source>
        <dbReference type="ARBA" id="ARBA00022989"/>
    </source>
</evidence>
<feature type="region of interest" description="Disordered" evidence="5">
    <location>
        <begin position="267"/>
        <end position="297"/>
    </location>
</feature>
<name>A0A814RFZ0_9BILA</name>
<comment type="subcellular location">
    <subcellularLocation>
        <location evidence="1">Membrane</location>
        <topology evidence="1">Multi-pass membrane protein</topology>
    </subcellularLocation>
</comment>
<organism evidence="7 8">
    <name type="scientific">Adineta steineri</name>
    <dbReference type="NCBI Taxonomy" id="433720"/>
    <lineage>
        <taxon>Eukaryota</taxon>
        <taxon>Metazoa</taxon>
        <taxon>Spiralia</taxon>
        <taxon>Gnathifera</taxon>
        <taxon>Rotifera</taxon>
        <taxon>Eurotatoria</taxon>
        <taxon>Bdelloidea</taxon>
        <taxon>Adinetida</taxon>
        <taxon>Adinetidae</taxon>
        <taxon>Adineta</taxon>
    </lineage>
</organism>